<proteinExistence type="predicted"/>
<protein>
    <submittedName>
        <fullName evidence="1">Uncharacterized protein</fullName>
    </submittedName>
</protein>
<dbReference type="AlphaFoldDB" id="A0A0E9S6Q9"/>
<reference evidence="1" key="1">
    <citation type="submission" date="2014-11" db="EMBL/GenBank/DDBJ databases">
        <authorList>
            <person name="Amaro Gonzalez C."/>
        </authorList>
    </citation>
    <scope>NUCLEOTIDE SEQUENCE</scope>
</reference>
<evidence type="ECO:0000313" key="1">
    <source>
        <dbReference type="EMBL" id="JAH36330.1"/>
    </source>
</evidence>
<sequence>MHLNYSQKDVLVTLSHSLKYINKRQLFSETTKPLKNIGLGSTNMSINQEQAIC</sequence>
<organism evidence="1">
    <name type="scientific">Anguilla anguilla</name>
    <name type="common">European freshwater eel</name>
    <name type="synonym">Muraena anguilla</name>
    <dbReference type="NCBI Taxonomy" id="7936"/>
    <lineage>
        <taxon>Eukaryota</taxon>
        <taxon>Metazoa</taxon>
        <taxon>Chordata</taxon>
        <taxon>Craniata</taxon>
        <taxon>Vertebrata</taxon>
        <taxon>Euteleostomi</taxon>
        <taxon>Actinopterygii</taxon>
        <taxon>Neopterygii</taxon>
        <taxon>Teleostei</taxon>
        <taxon>Anguilliformes</taxon>
        <taxon>Anguillidae</taxon>
        <taxon>Anguilla</taxon>
    </lineage>
</organism>
<dbReference type="EMBL" id="GBXM01072247">
    <property type="protein sequence ID" value="JAH36330.1"/>
    <property type="molecule type" value="Transcribed_RNA"/>
</dbReference>
<reference evidence="1" key="2">
    <citation type="journal article" date="2015" name="Fish Shellfish Immunol.">
        <title>Early steps in the European eel (Anguilla anguilla)-Vibrio vulnificus interaction in the gills: Role of the RtxA13 toxin.</title>
        <authorList>
            <person name="Callol A."/>
            <person name="Pajuelo D."/>
            <person name="Ebbesson L."/>
            <person name="Teles M."/>
            <person name="MacKenzie S."/>
            <person name="Amaro C."/>
        </authorList>
    </citation>
    <scope>NUCLEOTIDE SEQUENCE</scope>
</reference>
<name>A0A0E9S6Q9_ANGAN</name>
<accession>A0A0E9S6Q9</accession>